<dbReference type="AlphaFoldDB" id="A0AB37YTM8"/>
<reference evidence="1 2" key="1">
    <citation type="submission" date="2016-08" db="EMBL/GenBank/DDBJ databases">
        <authorList>
            <person name="Loux V."/>
            <person name="Rue O."/>
        </authorList>
    </citation>
    <scope>NUCLEOTIDE SEQUENCE [LARGE SCALE GENOMIC DNA]</scope>
    <source>
        <strain evidence="1 2">WSBC_10311</strain>
    </source>
</reference>
<evidence type="ECO:0000313" key="1">
    <source>
        <dbReference type="EMBL" id="SCC44089.1"/>
    </source>
</evidence>
<proteinExistence type="predicted"/>
<name>A0AB37YTM8_9BACI</name>
<gene>
    <name evidence="1" type="ORF">BC10311_03318</name>
</gene>
<dbReference type="EMBL" id="FMBG01000015">
    <property type="protein sequence ID" value="SCC44089.1"/>
    <property type="molecule type" value="Genomic_DNA"/>
</dbReference>
<evidence type="ECO:0000313" key="2">
    <source>
        <dbReference type="Proteomes" id="UP000195728"/>
    </source>
</evidence>
<protein>
    <submittedName>
        <fullName evidence="1">Uncharacterized protein</fullName>
    </submittedName>
</protein>
<comment type="caution">
    <text evidence="1">The sequence shown here is derived from an EMBL/GenBank/DDBJ whole genome shotgun (WGS) entry which is preliminary data.</text>
</comment>
<dbReference type="Proteomes" id="UP000195728">
    <property type="component" value="Unassembled WGS sequence"/>
</dbReference>
<organism evidence="1 2">
    <name type="scientific">Bacillus wiedmannii</name>
    <dbReference type="NCBI Taxonomy" id="1890302"/>
    <lineage>
        <taxon>Bacteria</taxon>
        <taxon>Bacillati</taxon>
        <taxon>Bacillota</taxon>
        <taxon>Bacilli</taxon>
        <taxon>Bacillales</taxon>
        <taxon>Bacillaceae</taxon>
        <taxon>Bacillus</taxon>
        <taxon>Bacillus cereus group</taxon>
    </lineage>
</organism>
<sequence>MKVTISLEKILEAFSAYLNEDKEVN</sequence>
<accession>A0AB37YTM8</accession>